<evidence type="ECO:0000259" key="4">
    <source>
        <dbReference type="PROSITE" id="PS50110"/>
    </source>
</evidence>
<dbReference type="InterPro" id="IPR007492">
    <property type="entry name" value="LytTR_DNA-bd_dom"/>
</dbReference>
<dbReference type="Gene3D" id="2.40.50.1020">
    <property type="entry name" value="LytTr DNA-binding domain"/>
    <property type="match status" value="1"/>
</dbReference>
<dbReference type="InterPro" id="IPR046947">
    <property type="entry name" value="LytR-like"/>
</dbReference>
<proteinExistence type="predicted"/>
<dbReference type="PANTHER" id="PTHR37299:SF1">
    <property type="entry name" value="STAGE 0 SPORULATION PROTEIN A HOMOLOG"/>
    <property type="match status" value="1"/>
</dbReference>
<dbReference type="GO" id="GO:0000156">
    <property type="term" value="F:phosphorelay response regulator activity"/>
    <property type="evidence" value="ECO:0007669"/>
    <property type="project" value="InterPro"/>
</dbReference>
<reference evidence="6" key="2">
    <citation type="submission" date="2021-04" db="EMBL/GenBank/DDBJ databases">
        <authorList>
            <person name="Gilroy R."/>
        </authorList>
    </citation>
    <scope>NUCLEOTIDE SEQUENCE</scope>
    <source>
        <strain evidence="6">811</strain>
    </source>
</reference>
<reference evidence="6" key="1">
    <citation type="journal article" date="2021" name="PeerJ">
        <title>Extensive microbial diversity within the chicken gut microbiome revealed by metagenomics and culture.</title>
        <authorList>
            <person name="Gilroy R."/>
            <person name="Ravi A."/>
            <person name="Getino M."/>
            <person name="Pursley I."/>
            <person name="Horton D.L."/>
            <person name="Alikhan N.F."/>
            <person name="Baker D."/>
            <person name="Gharbi K."/>
            <person name="Hall N."/>
            <person name="Watson M."/>
            <person name="Adriaenssens E.M."/>
            <person name="Foster-Nyarko E."/>
            <person name="Jarju S."/>
            <person name="Secka A."/>
            <person name="Antonio M."/>
            <person name="Oren A."/>
            <person name="Chaudhuri R.R."/>
            <person name="La Ragione R."/>
            <person name="Hildebrand F."/>
            <person name="Pallen M.J."/>
        </authorList>
    </citation>
    <scope>NUCLEOTIDE SEQUENCE</scope>
    <source>
        <strain evidence="6">811</strain>
    </source>
</reference>
<gene>
    <name evidence="6" type="ORF">H9741_03570</name>
</gene>
<dbReference type="PANTHER" id="PTHR37299">
    <property type="entry name" value="TRANSCRIPTIONAL REGULATOR-RELATED"/>
    <property type="match status" value="1"/>
</dbReference>
<dbReference type="SUPFAM" id="SSF52172">
    <property type="entry name" value="CheY-like"/>
    <property type="match status" value="1"/>
</dbReference>
<comment type="function">
    <text evidence="2">May play the central regulatory role in sporulation. It may be an element of the effector pathway responsible for the activation of sporulation genes in response to nutritional stress. Spo0A may act in concert with spo0H (a sigma factor) to control the expression of some genes that are critical to the sporulation process.</text>
</comment>
<dbReference type="PROSITE" id="PS50930">
    <property type="entry name" value="HTH_LYTTR"/>
    <property type="match status" value="1"/>
</dbReference>
<evidence type="ECO:0000256" key="1">
    <source>
        <dbReference type="ARBA" id="ARBA00018672"/>
    </source>
</evidence>
<evidence type="ECO:0000259" key="5">
    <source>
        <dbReference type="PROSITE" id="PS50930"/>
    </source>
</evidence>
<dbReference type="Proteomes" id="UP000824204">
    <property type="component" value="Unassembled WGS sequence"/>
</dbReference>
<dbReference type="InterPro" id="IPR001789">
    <property type="entry name" value="Sig_transdc_resp-reg_receiver"/>
</dbReference>
<name>A0A9D2AFF0_9FIRM</name>
<dbReference type="Pfam" id="PF00072">
    <property type="entry name" value="Response_reg"/>
    <property type="match status" value="1"/>
</dbReference>
<dbReference type="SMART" id="SM00448">
    <property type="entry name" value="REC"/>
    <property type="match status" value="1"/>
</dbReference>
<dbReference type="SMART" id="SM00850">
    <property type="entry name" value="LytTR"/>
    <property type="match status" value="1"/>
</dbReference>
<accession>A0A9D2AFF0</accession>
<dbReference type="GO" id="GO:0003677">
    <property type="term" value="F:DNA binding"/>
    <property type="evidence" value="ECO:0007669"/>
    <property type="project" value="UniProtKB-KW"/>
</dbReference>
<dbReference type="Pfam" id="PF04397">
    <property type="entry name" value="LytTR"/>
    <property type="match status" value="1"/>
</dbReference>
<dbReference type="EMBL" id="DXFX01000045">
    <property type="protein sequence ID" value="HIX07526.1"/>
    <property type="molecule type" value="Genomic_DNA"/>
</dbReference>
<comment type="caution">
    <text evidence="6">The sequence shown here is derived from an EMBL/GenBank/DDBJ whole genome shotgun (WGS) entry which is preliminary data.</text>
</comment>
<dbReference type="AlphaFoldDB" id="A0A9D2AFF0"/>
<dbReference type="PROSITE" id="PS50110">
    <property type="entry name" value="RESPONSE_REGULATORY"/>
    <property type="match status" value="1"/>
</dbReference>
<feature type="domain" description="Response regulatory" evidence="4">
    <location>
        <begin position="3"/>
        <end position="120"/>
    </location>
</feature>
<keyword evidence="3" id="KW-0597">Phosphoprotein</keyword>
<sequence length="237" mass="27178">MKRIAVVEDEDKAAELLCSYIDRYSRESGQEFEVVRFSTAVQFLAEYKAVYAVVFMDIQMPQMNGMDASVELRKLDKTVSIIFITNLVQYAQRGYEVDAVSFLVKPVSYYDFYMKFEKALDVYVMNEERSITLSLPGGLCHISTDKLMYVEIIRHRLYYHLVDDVIEMTGVLSNVEQQLSEYGFLRCNNCYLVNPKFVVKVKGSDVQVGNRTLQISRPKRAAFLAALANWFANTGGK</sequence>
<feature type="domain" description="HTH LytTR-type" evidence="5">
    <location>
        <begin position="131"/>
        <end position="229"/>
    </location>
</feature>
<evidence type="ECO:0000256" key="2">
    <source>
        <dbReference type="ARBA" id="ARBA00024867"/>
    </source>
</evidence>
<organism evidence="6 7">
    <name type="scientific">Candidatus Borkfalkia faecipullorum</name>
    <dbReference type="NCBI Taxonomy" id="2838510"/>
    <lineage>
        <taxon>Bacteria</taxon>
        <taxon>Bacillati</taxon>
        <taxon>Bacillota</taxon>
        <taxon>Clostridia</taxon>
        <taxon>Christensenellales</taxon>
        <taxon>Christensenellaceae</taxon>
        <taxon>Candidatus Borkfalkia</taxon>
    </lineage>
</organism>
<evidence type="ECO:0000256" key="3">
    <source>
        <dbReference type="PROSITE-ProRule" id="PRU00169"/>
    </source>
</evidence>
<dbReference type="InterPro" id="IPR011006">
    <property type="entry name" value="CheY-like_superfamily"/>
</dbReference>
<evidence type="ECO:0000313" key="7">
    <source>
        <dbReference type="Proteomes" id="UP000824204"/>
    </source>
</evidence>
<dbReference type="Gene3D" id="3.40.50.2300">
    <property type="match status" value="1"/>
</dbReference>
<feature type="modified residue" description="4-aspartylphosphate" evidence="3">
    <location>
        <position position="57"/>
    </location>
</feature>
<evidence type="ECO:0000313" key="6">
    <source>
        <dbReference type="EMBL" id="HIX07526.1"/>
    </source>
</evidence>
<protein>
    <recommendedName>
        <fullName evidence="1">Stage 0 sporulation protein A homolog</fullName>
    </recommendedName>
</protein>
<keyword evidence="6" id="KW-0238">DNA-binding</keyword>